<sequence>MIKLIDIDERNWIDVLFMTTNENGMPTLCEEFVASNALSIVQSFYEKTWTIKAIENEDKLIGFAMYGFCKEKNFYELCRIMIDRKYQGHGYGTKAIEIVLREMKKINRCKEVFLSTDPENEYGKHIYRKIGFKDTGELVDGEELFRFEF</sequence>
<name>A0ABS6EA65_9FIRM</name>
<dbReference type="InterPro" id="IPR000182">
    <property type="entry name" value="GNAT_dom"/>
</dbReference>
<dbReference type="PANTHER" id="PTHR43617:SF2">
    <property type="entry name" value="UPF0039 PROTEIN SLL0451"/>
    <property type="match status" value="1"/>
</dbReference>
<accession>A0ABS6EA65</accession>
<dbReference type="RefSeq" id="WP_216521665.1">
    <property type="nucleotide sequence ID" value="NZ_JAHLPM010000019.1"/>
</dbReference>
<evidence type="ECO:0000313" key="2">
    <source>
        <dbReference type="EMBL" id="MBU5439820.1"/>
    </source>
</evidence>
<dbReference type="PROSITE" id="PS51186">
    <property type="entry name" value="GNAT"/>
    <property type="match status" value="1"/>
</dbReference>
<dbReference type="Proteomes" id="UP000749471">
    <property type="component" value="Unassembled WGS sequence"/>
</dbReference>
<proteinExistence type="predicted"/>
<gene>
    <name evidence="2" type="ORF">KQI42_17525</name>
</gene>
<dbReference type="Pfam" id="PF00583">
    <property type="entry name" value="Acetyltransf_1"/>
    <property type="match status" value="1"/>
</dbReference>
<dbReference type="CDD" id="cd04301">
    <property type="entry name" value="NAT_SF"/>
    <property type="match status" value="1"/>
</dbReference>
<protein>
    <submittedName>
        <fullName evidence="2">GNAT family N-acetyltransferase</fullName>
    </submittedName>
</protein>
<reference evidence="2 3" key="1">
    <citation type="submission" date="2021-06" db="EMBL/GenBank/DDBJ databases">
        <authorList>
            <person name="Sun Q."/>
            <person name="Li D."/>
        </authorList>
    </citation>
    <scope>NUCLEOTIDE SEQUENCE [LARGE SCALE GENOMIC DNA]</scope>
    <source>
        <strain evidence="2 3">MSJ-40</strain>
    </source>
</reference>
<organism evidence="2 3">
    <name type="scientific">Tissierella simiarum</name>
    <dbReference type="NCBI Taxonomy" id="2841534"/>
    <lineage>
        <taxon>Bacteria</taxon>
        <taxon>Bacillati</taxon>
        <taxon>Bacillota</taxon>
        <taxon>Tissierellia</taxon>
        <taxon>Tissierellales</taxon>
        <taxon>Tissierellaceae</taxon>
        <taxon>Tissierella</taxon>
    </lineage>
</organism>
<dbReference type="EMBL" id="JAHLPM010000019">
    <property type="protein sequence ID" value="MBU5439820.1"/>
    <property type="molecule type" value="Genomic_DNA"/>
</dbReference>
<evidence type="ECO:0000313" key="3">
    <source>
        <dbReference type="Proteomes" id="UP000749471"/>
    </source>
</evidence>
<evidence type="ECO:0000259" key="1">
    <source>
        <dbReference type="PROSITE" id="PS51186"/>
    </source>
</evidence>
<dbReference type="PANTHER" id="PTHR43617">
    <property type="entry name" value="L-AMINO ACID N-ACETYLTRANSFERASE"/>
    <property type="match status" value="1"/>
</dbReference>
<feature type="domain" description="N-acetyltransferase" evidence="1">
    <location>
        <begin position="15"/>
        <end position="149"/>
    </location>
</feature>
<dbReference type="InterPro" id="IPR050276">
    <property type="entry name" value="MshD_Acetyltransferase"/>
</dbReference>
<keyword evidence="3" id="KW-1185">Reference proteome</keyword>
<comment type="caution">
    <text evidence="2">The sequence shown here is derived from an EMBL/GenBank/DDBJ whole genome shotgun (WGS) entry which is preliminary data.</text>
</comment>